<dbReference type="Pfam" id="PF00108">
    <property type="entry name" value="Thiolase_N"/>
    <property type="match status" value="1"/>
</dbReference>
<comment type="similarity">
    <text evidence="1">Belongs to the thiolase-like superfamily. Thiolase family.</text>
</comment>
<reference evidence="6" key="1">
    <citation type="journal article" date="2015" name="Proc. Natl. Acad. Sci. U.S.A.">
        <title>Networks of energetic and metabolic interactions define dynamics in microbial communities.</title>
        <authorList>
            <person name="Embree M."/>
            <person name="Liu J.K."/>
            <person name="Al-Bassam M.M."/>
            <person name="Zengler K."/>
        </authorList>
    </citation>
    <scope>NUCLEOTIDE SEQUENCE</scope>
</reference>
<dbReference type="CDD" id="cd00751">
    <property type="entry name" value="thiolase"/>
    <property type="match status" value="1"/>
</dbReference>
<dbReference type="InterPro" id="IPR002155">
    <property type="entry name" value="Thiolase"/>
</dbReference>
<evidence type="ECO:0000256" key="1">
    <source>
        <dbReference type="ARBA" id="ARBA00010982"/>
    </source>
</evidence>
<dbReference type="AlphaFoldDB" id="A0A0W8E480"/>
<dbReference type="GO" id="GO:0003985">
    <property type="term" value="F:acetyl-CoA C-acetyltransferase activity"/>
    <property type="evidence" value="ECO:0007669"/>
    <property type="project" value="UniProtKB-EC"/>
</dbReference>
<evidence type="ECO:0000259" key="5">
    <source>
        <dbReference type="Pfam" id="PF02803"/>
    </source>
</evidence>
<dbReference type="NCBIfam" id="TIGR01930">
    <property type="entry name" value="AcCoA-C-Actrans"/>
    <property type="match status" value="1"/>
</dbReference>
<organism evidence="6">
    <name type="scientific">hydrocarbon metagenome</name>
    <dbReference type="NCBI Taxonomy" id="938273"/>
    <lineage>
        <taxon>unclassified sequences</taxon>
        <taxon>metagenomes</taxon>
        <taxon>ecological metagenomes</taxon>
    </lineage>
</organism>
<sequence>MQEVVIVGAARTPFGLYRGELADQRSQDLAASSMKEAVARAGIDSAKYDASIFSESIQTSLPANVARHGWLLAGFSEDPAGFTMNTLCAGAIQTMFSAYNKLVTGEYKVFMTGGVGTSSQAPYYIYHPRYEFGPQSMCFHDQKLEIQTNAQPIDQYGELTITDLADIIASNNGLSRLQLDEYTAASKAKASAGLKNGAFKDAIVPIVKKVKKAEVSVDTDEGLKKTVSLEQLMAMPAINCCGSASEGNVAAMADGAASIVMMSAESAKELGATPLAKVAGFGIAAGNPALIERTTVKSIEKALKFAGISLSEVDYIDLHEQSAAYALAVSNLLGADAAGKINVDGGSLGFGHAGAATGGAMAVNMIYRLQRADANYGLINVGAFGGQSLSIIIKK</sequence>
<gene>
    <name evidence="6" type="ORF">ASZ90_019223</name>
</gene>
<dbReference type="InterPro" id="IPR020616">
    <property type="entry name" value="Thiolase_N"/>
</dbReference>
<dbReference type="PANTHER" id="PTHR18919">
    <property type="entry name" value="ACETYL-COA C-ACYLTRANSFERASE"/>
    <property type="match status" value="1"/>
</dbReference>
<keyword evidence="3 6" id="KW-0012">Acyltransferase</keyword>
<dbReference type="EC" id="2.3.1.16" evidence="6"/>
<dbReference type="InterPro" id="IPR020617">
    <property type="entry name" value="Thiolase_C"/>
</dbReference>
<evidence type="ECO:0000256" key="3">
    <source>
        <dbReference type="ARBA" id="ARBA00023315"/>
    </source>
</evidence>
<protein>
    <submittedName>
        <fullName evidence="6">3-ketoacyl-coa thiolase</fullName>
        <ecNumber evidence="6">2.3.1.16</ecNumber>
        <ecNumber evidence="6">2.3.1.9</ecNumber>
    </submittedName>
</protein>
<evidence type="ECO:0000313" key="6">
    <source>
        <dbReference type="EMBL" id="KUG03435.1"/>
    </source>
</evidence>
<dbReference type="PANTHER" id="PTHR18919:SF107">
    <property type="entry name" value="ACETYL-COA ACETYLTRANSFERASE, CYTOSOLIC"/>
    <property type="match status" value="1"/>
</dbReference>
<keyword evidence="2 6" id="KW-0808">Transferase</keyword>
<feature type="domain" description="Thiolase C-terminal" evidence="5">
    <location>
        <begin position="273"/>
        <end position="395"/>
    </location>
</feature>
<dbReference type="EC" id="2.3.1.9" evidence="6"/>
<evidence type="ECO:0000259" key="4">
    <source>
        <dbReference type="Pfam" id="PF00108"/>
    </source>
</evidence>
<accession>A0A0W8E480</accession>
<dbReference type="InterPro" id="IPR016039">
    <property type="entry name" value="Thiolase-like"/>
</dbReference>
<dbReference type="SUPFAM" id="SSF53901">
    <property type="entry name" value="Thiolase-like"/>
    <property type="match status" value="2"/>
</dbReference>
<name>A0A0W8E480_9ZZZZ</name>
<comment type="caution">
    <text evidence="6">The sequence shown here is derived from an EMBL/GenBank/DDBJ whole genome shotgun (WGS) entry which is preliminary data.</text>
</comment>
<dbReference type="EMBL" id="LNQE01001882">
    <property type="protein sequence ID" value="KUG03435.1"/>
    <property type="molecule type" value="Genomic_DNA"/>
</dbReference>
<evidence type="ECO:0000256" key="2">
    <source>
        <dbReference type="ARBA" id="ARBA00022679"/>
    </source>
</evidence>
<dbReference type="Gene3D" id="3.40.47.10">
    <property type="match status" value="1"/>
</dbReference>
<dbReference type="Pfam" id="PF02803">
    <property type="entry name" value="Thiolase_C"/>
    <property type="match status" value="1"/>
</dbReference>
<proteinExistence type="inferred from homology"/>
<feature type="domain" description="Thiolase N-terminal" evidence="4">
    <location>
        <begin position="4"/>
        <end position="264"/>
    </location>
</feature>
<dbReference type="PIRSF" id="PIRSF000429">
    <property type="entry name" value="Ac-CoA_Ac_transf"/>
    <property type="match status" value="1"/>
</dbReference>